<feature type="region of interest" description="Disordered" evidence="1">
    <location>
        <begin position="60"/>
        <end position="99"/>
    </location>
</feature>
<sequence length="235" mass="26140">MGGPAVQRNPISAYTFDSTPSNTTLRSNASTLPPLWPDDEAAKREITAFLQALEISKKGTTPINLFPSSSSVDSPTEQIPPLSTPTAPPSPKPSSNGTVTRVIRPENFAHLTASSGHYGDSEYVEDMRRQDALEEERRLPRRVVVGNIAVGAEEEDVSVLFDKFYYQMAMTLLAQKVLMCLSSQEIRFVGERHPVHETRTAYLEMVSRGWAKKAVFHRGQIFGLRVHVRLAVEEE</sequence>
<feature type="compositionally biased region" description="Polar residues" evidence="1">
    <location>
        <begin position="60"/>
        <end position="77"/>
    </location>
</feature>
<proteinExistence type="predicted"/>
<dbReference type="Proteomes" id="UP000240883">
    <property type="component" value="Unassembled WGS sequence"/>
</dbReference>
<dbReference type="AlphaFoldDB" id="A0A2T2NHK4"/>
<protein>
    <recommendedName>
        <fullName evidence="4">RRM domain-containing protein</fullName>
    </recommendedName>
</protein>
<reference evidence="2 3" key="1">
    <citation type="journal article" date="2018" name="Front. Microbiol.">
        <title>Genome-Wide Analysis of Corynespora cassiicola Leaf Fall Disease Putative Effectors.</title>
        <authorList>
            <person name="Lopez D."/>
            <person name="Ribeiro S."/>
            <person name="Label P."/>
            <person name="Fumanal B."/>
            <person name="Venisse J.S."/>
            <person name="Kohler A."/>
            <person name="de Oliveira R.R."/>
            <person name="Labutti K."/>
            <person name="Lipzen A."/>
            <person name="Lail K."/>
            <person name="Bauer D."/>
            <person name="Ohm R.A."/>
            <person name="Barry K.W."/>
            <person name="Spatafora J."/>
            <person name="Grigoriev I.V."/>
            <person name="Martin F.M."/>
            <person name="Pujade-Renaud V."/>
        </authorList>
    </citation>
    <scope>NUCLEOTIDE SEQUENCE [LARGE SCALE GENOMIC DNA]</scope>
    <source>
        <strain evidence="2 3">Philippines</strain>
    </source>
</reference>
<evidence type="ECO:0000256" key="1">
    <source>
        <dbReference type="SAM" id="MobiDB-lite"/>
    </source>
</evidence>
<feature type="compositionally biased region" description="Polar residues" evidence="1">
    <location>
        <begin position="9"/>
        <end position="31"/>
    </location>
</feature>
<name>A0A2T2NHK4_CORCC</name>
<gene>
    <name evidence="2" type="ORF">BS50DRAFT_589380</name>
</gene>
<evidence type="ECO:0008006" key="4">
    <source>
        <dbReference type="Google" id="ProtNLM"/>
    </source>
</evidence>
<dbReference type="EMBL" id="KZ678137">
    <property type="protein sequence ID" value="PSN64912.1"/>
    <property type="molecule type" value="Genomic_DNA"/>
</dbReference>
<keyword evidence="3" id="KW-1185">Reference proteome</keyword>
<evidence type="ECO:0000313" key="2">
    <source>
        <dbReference type="EMBL" id="PSN64912.1"/>
    </source>
</evidence>
<feature type="region of interest" description="Disordered" evidence="1">
    <location>
        <begin position="1"/>
        <end position="33"/>
    </location>
</feature>
<feature type="compositionally biased region" description="Pro residues" evidence="1">
    <location>
        <begin position="82"/>
        <end position="92"/>
    </location>
</feature>
<organism evidence="2 3">
    <name type="scientific">Corynespora cassiicola Philippines</name>
    <dbReference type="NCBI Taxonomy" id="1448308"/>
    <lineage>
        <taxon>Eukaryota</taxon>
        <taxon>Fungi</taxon>
        <taxon>Dikarya</taxon>
        <taxon>Ascomycota</taxon>
        <taxon>Pezizomycotina</taxon>
        <taxon>Dothideomycetes</taxon>
        <taxon>Pleosporomycetidae</taxon>
        <taxon>Pleosporales</taxon>
        <taxon>Corynesporascaceae</taxon>
        <taxon>Corynespora</taxon>
    </lineage>
</organism>
<accession>A0A2T2NHK4</accession>
<evidence type="ECO:0000313" key="3">
    <source>
        <dbReference type="Proteomes" id="UP000240883"/>
    </source>
</evidence>
<dbReference type="OrthoDB" id="3796937at2759"/>